<accession>A0A9X6XV21</accession>
<protein>
    <submittedName>
        <fullName evidence="1">Uncharacterized protein</fullName>
    </submittedName>
</protein>
<evidence type="ECO:0000313" key="1">
    <source>
        <dbReference type="EMBL" id="PDZ93846.1"/>
    </source>
</evidence>
<reference evidence="1 2" key="1">
    <citation type="submission" date="2017-09" db="EMBL/GenBank/DDBJ databases">
        <title>Large-scale bioinformatics analysis of Bacillus genomes uncovers conserved roles of natural products in bacterial physiology.</title>
        <authorList>
            <consortium name="Agbiome Team Llc"/>
            <person name="Bleich R.M."/>
            <person name="Grubbs K.J."/>
            <person name="Santa Maria K.C."/>
            <person name="Allen S.E."/>
            <person name="Farag S."/>
            <person name="Shank E.A."/>
            <person name="Bowers A."/>
        </authorList>
    </citation>
    <scope>NUCLEOTIDE SEQUENCE [LARGE SCALE GENOMIC DNA]</scope>
    <source>
        <strain evidence="1 2">AFS092789</strain>
    </source>
</reference>
<dbReference type="AlphaFoldDB" id="A0A9X6XV21"/>
<dbReference type="EMBL" id="NVMX01000365">
    <property type="protein sequence ID" value="PDZ93846.1"/>
    <property type="molecule type" value="Genomic_DNA"/>
</dbReference>
<dbReference type="Proteomes" id="UP000219922">
    <property type="component" value="Unassembled WGS sequence"/>
</dbReference>
<proteinExistence type="predicted"/>
<name>A0A9X6XV21_BACCE</name>
<gene>
    <name evidence="1" type="ORF">CON36_37025</name>
</gene>
<organism evidence="1 2">
    <name type="scientific">Bacillus cereus</name>
    <dbReference type="NCBI Taxonomy" id="1396"/>
    <lineage>
        <taxon>Bacteria</taxon>
        <taxon>Bacillati</taxon>
        <taxon>Bacillota</taxon>
        <taxon>Bacilli</taxon>
        <taxon>Bacillales</taxon>
        <taxon>Bacillaceae</taxon>
        <taxon>Bacillus</taxon>
        <taxon>Bacillus cereus group</taxon>
    </lineage>
</organism>
<dbReference type="RefSeq" id="WP_098007497.1">
    <property type="nucleotide sequence ID" value="NZ_NVMX01000365.1"/>
</dbReference>
<comment type="caution">
    <text evidence="1">The sequence shown here is derived from an EMBL/GenBank/DDBJ whole genome shotgun (WGS) entry which is preliminary data.</text>
</comment>
<sequence>MSRSHKRKYREARTNFKRDLLKVVENNRAFAMLIIQTHRANQHRRHITKIWELLGFNHPEAYKDYCKQIGGQHLCGSEDIWKSIYFADKEIHDKYRLSIPEMYAMGDALGIAYRVLRN</sequence>
<evidence type="ECO:0000313" key="2">
    <source>
        <dbReference type="Proteomes" id="UP000219922"/>
    </source>
</evidence>